<dbReference type="AlphaFoldDB" id="A0A7Z7J1S5"/>
<organism evidence="1 2">
    <name type="scientific">Xanthomonas campestris pv. phaseoli</name>
    <dbReference type="NCBI Taxonomy" id="317013"/>
    <lineage>
        <taxon>Bacteria</taxon>
        <taxon>Pseudomonadati</taxon>
        <taxon>Pseudomonadota</taxon>
        <taxon>Gammaproteobacteria</taxon>
        <taxon>Lysobacterales</taxon>
        <taxon>Lysobacteraceae</taxon>
        <taxon>Xanthomonas</taxon>
    </lineage>
</organism>
<protein>
    <submittedName>
        <fullName evidence="1">Uncharacterized protein</fullName>
    </submittedName>
</protein>
<reference evidence="1 2" key="1">
    <citation type="submission" date="2017-10" db="EMBL/GenBank/DDBJ databases">
        <authorList>
            <person name="Regsiter A."/>
            <person name="William W."/>
        </authorList>
    </citation>
    <scope>NUCLEOTIDE SEQUENCE [LARGE SCALE GENOMIC DNA]</scope>
    <source>
        <strain evidence="1 2">CFBP6991</strain>
    </source>
</reference>
<proteinExistence type="predicted"/>
<evidence type="ECO:0000313" key="2">
    <source>
        <dbReference type="Proteomes" id="UP000234345"/>
    </source>
</evidence>
<accession>A0A7Z7J1S5</accession>
<name>A0A7Z7J1S5_XANCH</name>
<sequence length="116" mass="12016">MPHAVLAGGAGRLSVSVLSAGATELRAANKAPALTARRTRPPLGAACATRALLFLLAAYTHMATARYVLFVAPKVRCEPAACARLRGHAVVAGIRERACSSRPRAALQIGSPNTQC</sequence>
<dbReference type="Proteomes" id="UP000234345">
    <property type="component" value="Unassembled WGS sequence"/>
</dbReference>
<dbReference type="EMBL" id="OCZC01000075">
    <property type="protein sequence ID" value="SOO25732.1"/>
    <property type="molecule type" value="Genomic_DNA"/>
</dbReference>
<comment type="caution">
    <text evidence="1">The sequence shown here is derived from an EMBL/GenBank/DDBJ whole genome shotgun (WGS) entry which is preliminary data.</text>
</comment>
<gene>
    <name evidence="1" type="ORF">XFF6991_480057</name>
</gene>
<evidence type="ECO:0000313" key="1">
    <source>
        <dbReference type="EMBL" id="SOO25732.1"/>
    </source>
</evidence>